<evidence type="ECO:0000259" key="3">
    <source>
        <dbReference type="Pfam" id="PF01370"/>
    </source>
</evidence>
<evidence type="ECO:0000313" key="5">
    <source>
        <dbReference type="Proteomes" id="UP000322077"/>
    </source>
</evidence>
<proteinExistence type="inferred from homology"/>
<dbReference type="AlphaFoldDB" id="A0A5D9BZS7"/>
<keyword evidence="1" id="KW-0560">Oxidoreductase</keyword>
<dbReference type="Pfam" id="PF01370">
    <property type="entry name" value="Epimerase"/>
    <property type="match status" value="1"/>
</dbReference>
<dbReference type="InterPro" id="IPR050425">
    <property type="entry name" value="NAD(P)_dehydrat-like"/>
</dbReference>
<organism evidence="4 5">
    <name type="scientific">Sphingomonas montanisoli</name>
    <dbReference type="NCBI Taxonomy" id="2606412"/>
    <lineage>
        <taxon>Bacteria</taxon>
        <taxon>Pseudomonadati</taxon>
        <taxon>Pseudomonadota</taxon>
        <taxon>Alphaproteobacteria</taxon>
        <taxon>Sphingomonadales</taxon>
        <taxon>Sphingomonadaceae</taxon>
        <taxon>Sphingomonas</taxon>
    </lineage>
</organism>
<evidence type="ECO:0000256" key="2">
    <source>
        <dbReference type="ARBA" id="ARBA00023445"/>
    </source>
</evidence>
<dbReference type="PANTHER" id="PTHR10366">
    <property type="entry name" value="NAD DEPENDENT EPIMERASE/DEHYDRATASE"/>
    <property type="match status" value="1"/>
</dbReference>
<dbReference type="InterPro" id="IPR036291">
    <property type="entry name" value="NAD(P)-bd_dom_sf"/>
</dbReference>
<dbReference type="EMBL" id="VTOU01000004">
    <property type="protein sequence ID" value="TZG24926.1"/>
    <property type="molecule type" value="Genomic_DNA"/>
</dbReference>
<dbReference type="SUPFAM" id="SSF51735">
    <property type="entry name" value="NAD(P)-binding Rossmann-fold domains"/>
    <property type="match status" value="1"/>
</dbReference>
<keyword evidence="5" id="KW-1185">Reference proteome</keyword>
<protein>
    <submittedName>
        <fullName evidence="4">NAD-dependent epimerase/dehydratase family protein</fullName>
    </submittedName>
</protein>
<comment type="caution">
    <text evidence="4">The sequence shown here is derived from an EMBL/GenBank/DDBJ whole genome shotgun (WGS) entry which is preliminary data.</text>
</comment>
<dbReference type="InterPro" id="IPR001509">
    <property type="entry name" value="Epimerase_deHydtase"/>
</dbReference>
<evidence type="ECO:0000313" key="4">
    <source>
        <dbReference type="EMBL" id="TZG24926.1"/>
    </source>
</evidence>
<dbReference type="GO" id="GO:0016616">
    <property type="term" value="F:oxidoreductase activity, acting on the CH-OH group of donors, NAD or NADP as acceptor"/>
    <property type="evidence" value="ECO:0007669"/>
    <property type="project" value="TreeGrafter"/>
</dbReference>
<feature type="domain" description="NAD-dependent epimerase/dehydratase" evidence="3">
    <location>
        <begin position="13"/>
        <end position="252"/>
    </location>
</feature>
<reference evidence="4 5" key="1">
    <citation type="submission" date="2019-08" db="EMBL/GenBank/DDBJ databases">
        <authorList>
            <person name="Wang G."/>
            <person name="Xu Z."/>
        </authorList>
    </citation>
    <scope>NUCLEOTIDE SEQUENCE [LARGE SCALE GENOMIC DNA]</scope>
    <source>
        <strain evidence="4 5">ZX</strain>
    </source>
</reference>
<dbReference type="Proteomes" id="UP000322077">
    <property type="component" value="Unassembled WGS sequence"/>
</dbReference>
<accession>A0A5D9BZS7</accession>
<dbReference type="PANTHER" id="PTHR10366:SF564">
    <property type="entry name" value="STEROL-4-ALPHA-CARBOXYLATE 3-DEHYDROGENASE, DECARBOXYLATING"/>
    <property type="match status" value="1"/>
</dbReference>
<dbReference type="Gene3D" id="3.40.50.720">
    <property type="entry name" value="NAD(P)-binding Rossmann-like Domain"/>
    <property type="match status" value="1"/>
</dbReference>
<sequence>MIRSRSNAVADSVLVTGVTGFLGAHVAQALLRRGLKVIGSARTQAKGAAVRNALSAEGADISRLRIVPLDLMKDDGWEEAAGSSAYTIHTASPFQLEMPADPDALIRPAIQGTRRALDAALAAGHRRIVVTSSLCAIDGGRRDDSVRLGPHDWAELEGEDVNAYMRSKTLAEREAWTIADRAGARDRLVVINPGTMLGPLIDDDPGTSARTIQRMLRGKVPMAPDMVLPYVDVRDVAEAHVEAMLGPNAGGQRFIVSNPAEPLIAIADGLRADLPERAAKLPKRRMPDWLTRIVARFDRSLSSNRAYLGVRRHYDLSGGIALLQRALIPTRVAALATAQSLIQRRLA</sequence>
<evidence type="ECO:0000256" key="1">
    <source>
        <dbReference type="ARBA" id="ARBA00023002"/>
    </source>
</evidence>
<gene>
    <name evidence="4" type="ORF">FYJ91_16745</name>
</gene>
<name>A0A5D9BZS7_9SPHN</name>
<comment type="similarity">
    <text evidence="2">Belongs to the NAD(P)-dependent epimerase/dehydratase family. Dihydroflavonol-4-reductase subfamily.</text>
</comment>